<dbReference type="PIRSF" id="PIRSF006386">
    <property type="entry name" value="HCCAis_GSTk"/>
    <property type="match status" value="1"/>
</dbReference>
<feature type="active site" description="Nucleophile" evidence="2">
    <location>
        <position position="13"/>
    </location>
</feature>
<dbReference type="OrthoDB" id="5244108at2"/>
<evidence type="ECO:0000313" key="4">
    <source>
        <dbReference type="EMBL" id="RED52545.1"/>
    </source>
</evidence>
<dbReference type="GO" id="GO:0004364">
    <property type="term" value="F:glutathione transferase activity"/>
    <property type="evidence" value="ECO:0007669"/>
    <property type="project" value="TreeGrafter"/>
</dbReference>
<dbReference type="GO" id="GO:0006749">
    <property type="term" value="P:glutathione metabolic process"/>
    <property type="evidence" value="ECO:0007669"/>
    <property type="project" value="TreeGrafter"/>
</dbReference>
<protein>
    <recommendedName>
        <fullName evidence="1">2-hydroxychromene-2-carboxylate isomerase</fullName>
        <ecNumber evidence="1">5.99.1.4</ecNumber>
    </recommendedName>
</protein>
<keyword evidence="5" id="KW-1185">Reference proteome</keyword>
<accession>A0A3D9HT00</accession>
<dbReference type="InterPro" id="IPR051924">
    <property type="entry name" value="GST_Kappa/NadH"/>
</dbReference>
<evidence type="ECO:0000256" key="1">
    <source>
        <dbReference type="PIRNR" id="PIRNR006386"/>
    </source>
</evidence>
<dbReference type="InterPro" id="IPR014440">
    <property type="entry name" value="HCCAis_GSTk"/>
</dbReference>
<dbReference type="Gene3D" id="3.40.30.10">
    <property type="entry name" value="Glutaredoxin"/>
    <property type="match status" value="1"/>
</dbReference>
<dbReference type="InterPro" id="IPR001853">
    <property type="entry name" value="DSBA-like_thioredoxin_dom"/>
</dbReference>
<dbReference type="CDD" id="cd03022">
    <property type="entry name" value="DsbA_HCCA_Iso"/>
    <property type="match status" value="1"/>
</dbReference>
<dbReference type="AlphaFoldDB" id="A0A3D9HT00"/>
<dbReference type="GO" id="GO:0004602">
    <property type="term" value="F:glutathione peroxidase activity"/>
    <property type="evidence" value="ECO:0007669"/>
    <property type="project" value="TreeGrafter"/>
</dbReference>
<name>A0A3D9HT00_9PROT</name>
<proteinExistence type="inferred from homology"/>
<keyword evidence="1 4" id="KW-0413">Isomerase</keyword>
<evidence type="ECO:0000259" key="3">
    <source>
        <dbReference type="Pfam" id="PF01323"/>
    </source>
</evidence>
<reference evidence="4 5" key="1">
    <citation type="submission" date="2018-07" db="EMBL/GenBank/DDBJ databases">
        <title>Genomic Encyclopedia of Type Strains, Phase III (KMG-III): the genomes of soil and plant-associated and newly described type strains.</title>
        <authorList>
            <person name="Whitman W."/>
        </authorList>
    </citation>
    <scope>NUCLEOTIDE SEQUENCE [LARGE SCALE GENOMIC DNA]</scope>
    <source>
        <strain evidence="4 5">CECT 8488</strain>
    </source>
</reference>
<evidence type="ECO:0000256" key="2">
    <source>
        <dbReference type="PIRSR" id="PIRSR006386-1"/>
    </source>
</evidence>
<dbReference type="PANTHER" id="PTHR42943">
    <property type="entry name" value="GLUTATHIONE S-TRANSFERASE KAPPA"/>
    <property type="match status" value="1"/>
</dbReference>
<dbReference type="GO" id="GO:1901170">
    <property type="term" value="P:naphthalene catabolic process"/>
    <property type="evidence" value="ECO:0007669"/>
    <property type="project" value="InterPro"/>
</dbReference>
<feature type="domain" description="DSBA-like thioredoxin" evidence="3">
    <location>
        <begin position="5"/>
        <end position="195"/>
    </location>
</feature>
<dbReference type="Proteomes" id="UP000256845">
    <property type="component" value="Unassembled WGS sequence"/>
</dbReference>
<dbReference type="EMBL" id="QRDW01000002">
    <property type="protein sequence ID" value="RED52545.1"/>
    <property type="molecule type" value="Genomic_DNA"/>
</dbReference>
<dbReference type="GO" id="GO:0018845">
    <property type="term" value="F:2-hydroxychromene-2-carboxylate isomerase activity"/>
    <property type="evidence" value="ECO:0007669"/>
    <property type="project" value="UniProtKB-UniRule"/>
</dbReference>
<evidence type="ECO:0000313" key="5">
    <source>
        <dbReference type="Proteomes" id="UP000256845"/>
    </source>
</evidence>
<sequence>MSDPIEFYYDLSSPYGYIGAHLIEDVAARHEREVLWKPFMLGAVFKEEGTQPLVFYPKKGAYARHDMARTARLHGLPLNFPEKFPQLTVNAARIILWAGHQDQAERKRLSLAFYHGIFGEGHDISDKAVIRNICETHGIDWAEAEAAMADPAIKDQLKEETQAALDRGVFGAPYFIVGDEPFWGVDHLPQLEKWLESGGW</sequence>
<organism evidence="4 5">
    <name type="scientific">Aestuariispira insulae</name>
    <dbReference type="NCBI Taxonomy" id="1461337"/>
    <lineage>
        <taxon>Bacteria</taxon>
        <taxon>Pseudomonadati</taxon>
        <taxon>Pseudomonadota</taxon>
        <taxon>Alphaproteobacteria</taxon>
        <taxon>Rhodospirillales</taxon>
        <taxon>Kiloniellaceae</taxon>
        <taxon>Aestuariispira</taxon>
    </lineage>
</organism>
<dbReference type="SUPFAM" id="SSF52833">
    <property type="entry name" value="Thioredoxin-like"/>
    <property type="match status" value="1"/>
</dbReference>
<comment type="caution">
    <text evidence="4">The sequence shown here is derived from an EMBL/GenBank/DDBJ whole genome shotgun (WGS) entry which is preliminary data.</text>
</comment>
<dbReference type="InterPro" id="IPR036249">
    <property type="entry name" value="Thioredoxin-like_sf"/>
</dbReference>
<comment type="similarity">
    <text evidence="1">Belongs to the GST superfamily. NadH family.</text>
</comment>
<comment type="catalytic activity">
    <reaction evidence="1">
        <text>2-hydroxychromene-2-carboxylate = (3E)-4-(2-hydroxyphenyl)-2-oxobut-3-enoate</text>
        <dbReference type="Rhea" id="RHEA:27401"/>
        <dbReference type="ChEBI" id="CHEBI:59350"/>
        <dbReference type="ChEBI" id="CHEBI:59353"/>
        <dbReference type="EC" id="5.99.1.4"/>
    </reaction>
</comment>
<dbReference type="Pfam" id="PF01323">
    <property type="entry name" value="DSBA"/>
    <property type="match status" value="1"/>
</dbReference>
<dbReference type="PANTHER" id="PTHR42943:SF2">
    <property type="entry name" value="GLUTATHIONE S-TRANSFERASE KAPPA 1"/>
    <property type="match status" value="1"/>
</dbReference>
<dbReference type="EC" id="5.99.1.4" evidence="1"/>
<dbReference type="InterPro" id="IPR044087">
    <property type="entry name" value="NahD-like"/>
</dbReference>
<dbReference type="RefSeq" id="WP_115936071.1">
    <property type="nucleotide sequence ID" value="NZ_QRDW01000002.1"/>
</dbReference>
<gene>
    <name evidence="4" type="ORF">DFP90_102568</name>
</gene>